<evidence type="ECO:0000313" key="12">
    <source>
        <dbReference type="Proteomes" id="UP000077405"/>
    </source>
</evidence>
<keyword evidence="12" id="KW-1185">Reference proteome</keyword>
<keyword evidence="5 11" id="KW-0067">ATP-binding</keyword>
<evidence type="ECO:0000256" key="5">
    <source>
        <dbReference type="ARBA" id="ARBA00022840"/>
    </source>
</evidence>
<dbReference type="EMBL" id="CP028904">
    <property type="protein sequence ID" value="AWB07841.1"/>
    <property type="molecule type" value="Genomic_DNA"/>
</dbReference>
<keyword evidence="2" id="KW-0813">Transport</keyword>
<dbReference type="InterPro" id="IPR017871">
    <property type="entry name" value="ABC_transporter-like_CS"/>
</dbReference>
<dbReference type="SUPFAM" id="SSF90123">
    <property type="entry name" value="ABC transporter transmembrane region"/>
    <property type="match status" value="1"/>
</dbReference>
<keyword evidence="6 8" id="KW-1133">Transmembrane helix</keyword>
<dbReference type="InterPro" id="IPR011527">
    <property type="entry name" value="ABC1_TM_dom"/>
</dbReference>
<organism evidence="11 12">
    <name type="scientific">Azospirillum humicireducens</name>
    <dbReference type="NCBI Taxonomy" id="1226968"/>
    <lineage>
        <taxon>Bacteria</taxon>
        <taxon>Pseudomonadati</taxon>
        <taxon>Pseudomonadota</taxon>
        <taxon>Alphaproteobacteria</taxon>
        <taxon>Rhodospirillales</taxon>
        <taxon>Azospirillaceae</taxon>
        <taxon>Azospirillum</taxon>
    </lineage>
</organism>
<dbReference type="Pfam" id="PF00005">
    <property type="entry name" value="ABC_tran"/>
    <property type="match status" value="1"/>
</dbReference>
<feature type="transmembrane region" description="Helical" evidence="8">
    <location>
        <begin position="81"/>
        <end position="102"/>
    </location>
</feature>
<dbReference type="GO" id="GO:0005886">
    <property type="term" value="C:plasma membrane"/>
    <property type="evidence" value="ECO:0007669"/>
    <property type="project" value="UniProtKB-SubCell"/>
</dbReference>
<gene>
    <name evidence="11" type="ORF">A6A40_22555</name>
</gene>
<dbReference type="FunFam" id="3.40.50.300:FF:000287">
    <property type="entry name" value="Multidrug ABC transporter ATP-binding protein"/>
    <property type="match status" value="1"/>
</dbReference>
<dbReference type="PROSITE" id="PS50929">
    <property type="entry name" value="ABC_TM1F"/>
    <property type="match status" value="1"/>
</dbReference>
<feature type="domain" description="ABC transmembrane type-1" evidence="10">
    <location>
        <begin position="46"/>
        <end position="323"/>
    </location>
</feature>
<dbReference type="GO" id="GO:0016887">
    <property type="term" value="F:ATP hydrolysis activity"/>
    <property type="evidence" value="ECO:0007669"/>
    <property type="project" value="InterPro"/>
</dbReference>
<evidence type="ECO:0000313" key="11">
    <source>
        <dbReference type="EMBL" id="AWB07841.1"/>
    </source>
</evidence>
<dbReference type="SMART" id="SM00382">
    <property type="entry name" value="AAA"/>
    <property type="match status" value="1"/>
</dbReference>
<feature type="domain" description="ABC transporter" evidence="9">
    <location>
        <begin position="359"/>
        <end position="593"/>
    </location>
</feature>
<dbReference type="RefSeq" id="WP_108548118.1">
    <property type="nucleotide sequence ID" value="NZ_CP028904.1"/>
</dbReference>
<dbReference type="OrthoDB" id="5288404at2"/>
<feature type="transmembrane region" description="Helical" evidence="8">
    <location>
        <begin position="47"/>
        <end position="69"/>
    </location>
</feature>
<evidence type="ECO:0000256" key="8">
    <source>
        <dbReference type="SAM" id="Phobius"/>
    </source>
</evidence>
<dbReference type="InterPro" id="IPR027417">
    <property type="entry name" value="P-loop_NTPase"/>
</dbReference>
<dbReference type="GO" id="GO:0140359">
    <property type="term" value="F:ABC-type transporter activity"/>
    <property type="evidence" value="ECO:0007669"/>
    <property type="project" value="InterPro"/>
</dbReference>
<dbReference type="PANTHER" id="PTHR24221:SF397">
    <property type="entry name" value="ABC TRANSPORTER, ATP-BINDING TRANSMEMBRANE PROTEIN"/>
    <property type="match status" value="1"/>
</dbReference>
<feature type="transmembrane region" description="Helical" evidence="8">
    <location>
        <begin position="185"/>
        <end position="204"/>
    </location>
</feature>
<keyword evidence="3 8" id="KW-0812">Transmembrane</keyword>
<dbReference type="AlphaFoldDB" id="A0A2R4VTX8"/>
<dbReference type="SUPFAM" id="SSF52540">
    <property type="entry name" value="P-loop containing nucleoside triphosphate hydrolases"/>
    <property type="match status" value="1"/>
</dbReference>
<dbReference type="InterPro" id="IPR003593">
    <property type="entry name" value="AAA+_ATPase"/>
</dbReference>
<keyword evidence="7 8" id="KW-0472">Membrane</keyword>
<comment type="subcellular location">
    <subcellularLocation>
        <location evidence="1">Cell membrane</location>
        <topology evidence="1">Multi-pass membrane protein</topology>
    </subcellularLocation>
</comment>
<evidence type="ECO:0000256" key="3">
    <source>
        <dbReference type="ARBA" id="ARBA00022692"/>
    </source>
</evidence>
<dbReference type="KEGG" id="ahu:A6A40_22555"/>
<reference evidence="11 12" key="1">
    <citation type="submission" date="2018-04" db="EMBL/GenBank/DDBJ databases">
        <title>Complete genome sequence of the nitrogen-fixing bacterium Azospirillum humicireducens type strain SgZ-5.</title>
        <authorList>
            <person name="Yu Z."/>
        </authorList>
    </citation>
    <scope>NUCLEOTIDE SEQUENCE [LARGE SCALE GENOMIC DNA]</scope>
    <source>
        <strain evidence="11 12">SgZ-5</strain>
        <plasmid evidence="11 12">pYZ3</plasmid>
    </source>
</reference>
<evidence type="ECO:0000259" key="10">
    <source>
        <dbReference type="PROSITE" id="PS50929"/>
    </source>
</evidence>
<evidence type="ECO:0000256" key="1">
    <source>
        <dbReference type="ARBA" id="ARBA00004651"/>
    </source>
</evidence>
<accession>A0A2R4VTX8</accession>
<keyword evidence="11" id="KW-0614">Plasmid</keyword>
<proteinExistence type="predicted"/>
<dbReference type="GO" id="GO:0005524">
    <property type="term" value="F:ATP binding"/>
    <property type="evidence" value="ECO:0007669"/>
    <property type="project" value="UniProtKB-KW"/>
</dbReference>
<dbReference type="PANTHER" id="PTHR24221">
    <property type="entry name" value="ATP-BINDING CASSETTE SUB-FAMILY B"/>
    <property type="match status" value="1"/>
</dbReference>
<keyword evidence="4" id="KW-0547">Nucleotide-binding</keyword>
<geneLocation type="plasmid" evidence="11 12">
    <name>pYZ3</name>
</geneLocation>
<dbReference type="InterPro" id="IPR003439">
    <property type="entry name" value="ABC_transporter-like_ATP-bd"/>
</dbReference>
<evidence type="ECO:0000256" key="4">
    <source>
        <dbReference type="ARBA" id="ARBA00022741"/>
    </source>
</evidence>
<evidence type="ECO:0000256" key="2">
    <source>
        <dbReference type="ARBA" id="ARBA00022448"/>
    </source>
</evidence>
<evidence type="ECO:0000256" key="6">
    <source>
        <dbReference type="ARBA" id="ARBA00022989"/>
    </source>
</evidence>
<protein>
    <submittedName>
        <fullName evidence="11">ABC transporter ATP-binding protein</fullName>
    </submittedName>
</protein>
<dbReference type="Gene3D" id="3.40.50.300">
    <property type="entry name" value="P-loop containing nucleotide triphosphate hydrolases"/>
    <property type="match status" value="1"/>
</dbReference>
<sequence>MTIIAHSHRHDHDHDHDCGAAPRSDLASLRRVWGIAGPLRGKVARGIVFRFLQSMALGLSFGVVVWVVAGLADGRPMTAGWAWQATGLMAVSLLGQLLFAYLSTCEVWIASYELAGQLRLSMLDHLRRLPMGFHLARHKGDTVTVLTTDMQMVEVFFADALPRIAQALGLPLVVFLVLLLRDWVVALATASSVAAAVPVFLWSSRRLSLLGIRRQDAQAEAGGRMIEFVQGIAVIRAFNRIASGQESFRAALEDLRDISVRMVVTLIVPVVAIAVIVMLGAPLTIWVAGQRHFAGELPVGTLITTLVLLFSMYAPLLALIGVMESTRIADASLTRMDRIMSAQPLPVLAAPHAPFGFAVRFDRVGFGYAPGKPVLRDVSFTVPERSMTAIVGPSGSGKSTILNLLPRFWDVAGGAITIGGTDLRKMSEERLNALITVVFQDVTLFAGTIFDNIAFGRPGADLAAVEAAARAAQAHDFIQALPDGYATRVGEGGATLSGGERQRVSIARAILKDAPIVLLDEATAAIDPTNERAIQAALARLVADKTLIVVAHKLSTIRAADQILVLDRGAIVERGRHDSLLEAGGLYAQLWSHRTRAAGWRIAREDSVGETA</sequence>
<feature type="transmembrane region" description="Helical" evidence="8">
    <location>
        <begin position="299"/>
        <end position="322"/>
    </location>
</feature>
<evidence type="ECO:0000259" key="9">
    <source>
        <dbReference type="PROSITE" id="PS50893"/>
    </source>
</evidence>
<dbReference type="PROSITE" id="PS00211">
    <property type="entry name" value="ABC_TRANSPORTER_1"/>
    <property type="match status" value="1"/>
</dbReference>
<dbReference type="Pfam" id="PF00664">
    <property type="entry name" value="ABC_membrane"/>
    <property type="match status" value="1"/>
</dbReference>
<dbReference type="Gene3D" id="1.20.1560.10">
    <property type="entry name" value="ABC transporter type 1, transmembrane domain"/>
    <property type="match status" value="1"/>
</dbReference>
<dbReference type="InterPro" id="IPR039421">
    <property type="entry name" value="Type_1_exporter"/>
</dbReference>
<dbReference type="Proteomes" id="UP000077405">
    <property type="component" value="Plasmid pYZ3"/>
</dbReference>
<feature type="transmembrane region" description="Helical" evidence="8">
    <location>
        <begin position="160"/>
        <end position="179"/>
    </location>
</feature>
<name>A0A2R4VTX8_9PROT</name>
<feature type="transmembrane region" description="Helical" evidence="8">
    <location>
        <begin position="263"/>
        <end position="287"/>
    </location>
</feature>
<evidence type="ECO:0000256" key="7">
    <source>
        <dbReference type="ARBA" id="ARBA00023136"/>
    </source>
</evidence>
<dbReference type="InterPro" id="IPR036640">
    <property type="entry name" value="ABC1_TM_sf"/>
</dbReference>
<dbReference type="GO" id="GO:0034040">
    <property type="term" value="F:ATPase-coupled lipid transmembrane transporter activity"/>
    <property type="evidence" value="ECO:0007669"/>
    <property type="project" value="TreeGrafter"/>
</dbReference>
<dbReference type="PROSITE" id="PS50893">
    <property type="entry name" value="ABC_TRANSPORTER_2"/>
    <property type="match status" value="1"/>
</dbReference>